<sequence length="70" mass="7238">MSEQDRKTSDLNPGPAAGPRKMVGEAPKTPQAEDMPMAGPHARPELTDNDKTPGTGMLPEPGSSNPSPTG</sequence>
<reference evidence="2" key="1">
    <citation type="submission" date="2020-05" db="EMBL/GenBank/DDBJ databases">
        <title>Nod-independent and nitrogen-fixing Bradyrhizobium aeschynomene sp. nov. isolated from nodules of Aeschynomene indica.</title>
        <authorList>
            <person name="Zhang Z."/>
        </authorList>
    </citation>
    <scope>NUCLEOTIDE SEQUENCE</scope>
    <source>
        <strain evidence="2">83012</strain>
    </source>
</reference>
<evidence type="ECO:0000313" key="2">
    <source>
        <dbReference type="EMBL" id="NPU66539.1"/>
    </source>
</evidence>
<evidence type="ECO:0000256" key="1">
    <source>
        <dbReference type="SAM" id="MobiDB-lite"/>
    </source>
</evidence>
<keyword evidence="3" id="KW-1185">Reference proteome</keyword>
<protein>
    <recommendedName>
        <fullName evidence="4">Sigma-like protein</fullName>
    </recommendedName>
</protein>
<gene>
    <name evidence="2" type="ORF">HL667_16160</name>
</gene>
<comment type="caution">
    <text evidence="2">The sequence shown here is derived from an EMBL/GenBank/DDBJ whole genome shotgun (WGS) entry which is preliminary data.</text>
</comment>
<organism evidence="2 3">
    <name type="scientific">Bradyrhizobium aeschynomenes</name>
    <dbReference type="NCBI Taxonomy" id="2734909"/>
    <lineage>
        <taxon>Bacteria</taxon>
        <taxon>Pseudomonadati</taxon>
        <taxon>Pseudomonadota</taxon>
        <taxon>Alphaproteobacteria</taxon>
        <taxon>Hyphomicrobiales</taxon>
        <taxon>Nitrobacteraceae</taxon>
        <taxon>Bradyrhizobium</taxon>
    </lineage>
</organism>
<evidence type="ECO:0008006" key="4">
    <source>
        <dbReference type="Google" id="ProtNLM"/>
    </source>
</evidence>
<feature type="region of interest" description="Disordered" evidence="1">
    <location>
        <begin position="1"/>
        <end position="70"/>
    </location>
</feature>
<evidence type="ECO:0000313" key="3">
    <source>
        <dbReference type="Proteomes" id="UP000886476"/>
    </source>
</evidence>
<dbReference type="Proteomes" id="UP000886476">
    <property type="component" value="Unassembled WGS sequence"/>
</dbReference>
<name>A0ABX2CEA3_9BRAD</name>
<feature type="compositionally biased region" description="Basic and acidic residues" evidence="1">
    <location>
        <begin position="42"/>
        <end position="51"/>
    </location>
</feature>
<accession>A0ABX2CEA3</accession>
<dbReference type="EMBL" id="JABFDN010000004">
    <property type="protein sequence ID" value="NPU66539.1"/>
    <property type="molecule type" value="Genomic_DNA"/>
</dbReference>
<proteinExistence type="predicted"/>
<dbReference type="RefSeq" id="WP_172111304.1">
    <property type="nucleotide sequence ID" value="NZ_JABFDN010000004.1"/>
</dbReference>